<feature type="domain" description="Aminotransferase class I/classII large" evidence="12">
    <location>
        <begin position="41"/>
        <end position="381"/>
    </location>
</feature>
<evidence type="ECO:0000256" key="9">
    <source>
        <dbReference type="ARBA" id="ARBA00032610"/>
    </source>
</evidence>
<comment type="similarity">
    <text evidence="3">Belongs to the class-II pyridoxal-phosphate-dependent aminotransferase family. BioF subfamily.</text>
</comment>
<dbReference type="GO" id="GO:0008710">
    <property type="term" value="F:8-amino-7-oxononanoate synthase activity"/>
    <property type="evidence" value="ECO:0007669"/>
    <property type="project" value="UniProtKB-EC"/>
</dbReference>
<dbReference type="Gene3D" id="3.90.1150.10">
    <property type="entry name" value="Aspartate Aminotransferase, domain 1"/>
    <property type="match status" value="1"/>
</dbReference>
<keyword evidence="7" id="KW-0093">Biotin biosynthesis</keyword>
<comment type="cofactor">
    <cofactor evidence="1">
        <name>pyridoxal 5'-phosphate</name>
        <dbReference type="ChEBI" id="CHEBI:597326"/>
    </cofactor>
</comment>
<keyword evidence="13" id="KW-0012">Acyltransferase</keyword>
<dbReference type="GO" id="GO:0030170">
    <property type="term" value="F:pyridoxal phosphate binding"/>
    <property type="evidence" value="ECO:0007669"/>
    <property type="project" value="InterPro"/>
</dbReference>
<dbReference type="InterPro" id="IPR004839">
    <property type="entry name" value="Aminotransferase_I/II_large"/>
</dbReference>
<dbReference type="Pfam" id="PF00155">
    <property type="entry name" value="Aminotran_1_2"/>
    <property type="match status" value="1"/>
</dbReference>
<comment type="pathway">
    <text evidence="2">Cofactor biosynthesis; biotin biosynthesis.</text>
</comment>
<dbReference type="Gene3D" id="3.40.640.10">
    <property type="entry name" value="Type I PLP-dependent aspartate aminotransferase-like (Major domain)"/>
    <property type="match status" value="1"/>
</dbReference>
<name>A0A3B0SKK5_9ZZZZ</name>
<dbReference type="AlphaFoldDB" id="A0A3B0SKK5"/>
<dbReference type="GO" id="GO:0009102">
    <property type="term" value="P:biotin biosynthetic process"/>
    <property type="evidence" value="ECO:0007669"/>
    <property type="project" value="UniProtKB-KW"/>
</dbReference>
<keyword evidence="6 13" id="KW-0808">Transferase</keyword>
<dbReference type="EMBL" id="UOEJ01000224">
    <property type="protein sequence ID" value="VAW05948.1"/>
    <property type="molecule type" value="Genomic_DNA"/>
</dbReference>
<dbReference type="EC" id="2.3.1.47" evidence="5"/>
<dbReference type="PANTHER" id="PTHR13693:SF100">
    <property type="entry name" value="8-AMINO-7-OXONONANOATE SYNTHASE"/>
    <property type="match status" value="1"/>
</dbReference>
<evidence type="ECO:0000256" key="10">
    <source>
        <dbReference type="ARBA" id="ARBA00033381"/>
    </source>
</evidence>
<protein>
    <recommendedName>
        <fullName evidence="5">8-amino-7-oxononanoate synthase</fullName>
        <ecNumber evidence="5">2.3.1.47</ecNumber>
    </recommendedName>
    <alternativeName>
        <fullName evidence="9">7-keto-8-amino-pelargonic acid synthase</fullName>
    </alternativeName>
    <alternativeName>
        <fullName evidence="10">8-amino-7-ketopelargonate synthase</fullName>
    </alternativeName>
</protein>
<comment type="catalytic activity">
    <reaction evidence="11">
        <text>6-carboxyhexanoyl-[ACP] + L-alanine + H(+) = (8S)-8-amino-7-oxononanoate + holo-[ACP] + CO2</text>
        <dbReference type="Rhea" id="RHEA:42288"/>
        <dbReference type="Rhea" id="RHEA-COMP:9685"/>
        <dbReference type="Rhea" id="RHEA-COMP:9955"/>
        <dbReference type="ChEBI" id="CHEBI:15378"/>
        <dbReference type="ChEBI" id="CHEBI:16526"/>
        <dbReference type="ChEBI" id="CHEBI:57972"/>
        <dbReference type="ChEBI" id="CHEBI:64479"/>
        <dbReference type="ChEBI" id="CHEBI:78846"/>
        <dbReference type="ChEBI" id="CHEBI:149468"/>
        <dbReference type="EC" id="2.3.1.47"/>
    </reaction>
</comment>
<evidence type="ECO:0000313" key="13">
    <source>
        <dbReference type="EMBL" id="VAW05948.1"/>
    </source>
</evidence>
<dbReference type="InterPro" id="IPR015422">
    <property type="entry name" value="PyrdxlP-dep_Trfase_small"/>
</dbReference>
<evidence type="ECO:0000256" key="4">
    <source>
        <dbReference type="ARBA" id="ARBA00011738"/>
    </source>
</evidence>
<dbReference type="PANTHER" id="PTHR13693">
    <property type="entry name" value="CLASS II AMINOTRANSFERASE/8-AMINO-7-OXONONANOATE SYNTHASE"/>
    <property type="match status" value="1"/>
</dbReference>
<evidence type="ECO:0000256" key="8">
    <source>
        <dbReference type="ARBA" id="ARBA00022898"/>
    </source>
</evidence>
<gene>
    <name evidence="13" type="ORF">MNBD_ALPHA01-1220</name>
</gene>
<proteinExistence type="inferred from homology"/>
<evidence type="ECO:0000256" key="5">
    <source>
        <dbReference type="ARBA" id="ARBA00013187"/>
    </source>
</evidence>
<sequence length="389" mass="42327">MTSLDAFAQQKLTTLAHRGLKRDILDTERRTEGKAIRSGRQLISFCCNDYLNFTQHPKVRQAAKAAIDRYGAGAGASRLITGNHPLIRQLENRLAELKGSADACLFSSGYMANIGIIPTLADAQDIIFIDELSHACLRAGSQMSGALTVFFRHNDMDHLWELISRHRRNHHKALILTDGVFSMDGDLAPLDKLSELAGANDCWLMTDDAHGLGVIGRGRDFGRGSRHMFDPLPPVPLQMGTLSKALGSFGGYLCASKPVIELIKTRARSLIYTTALPPASVAAALAALDIIGTDHEYCRRPLENARLFAQLLDLPEPQSPIVPVIIGEAGQTMALAAKLEEDGFLVTGIRPPTVADGTARLRFTFCAQHDRDDIHALVSAIRKHGVVAP</sequence>
<dbReference type="PROSITE" id="PS00599">
    <property type="entry name" value="AA_TRANSFER_CLASS_2"/>
    <property type="match status" value="1"/>
</dbReference>
<comment type="subunit">
    <text evidence="4">Homodimer.</text>
</comment>
<dbReference type="InterPro" id="IPR001917">
    <property type="entry name" value="Aminotrans_II_pyridoxalP_BS"/>
</dbReference>
<evidence type="ECO:0000256" key="1">
    <source>
        <dbReference type="ARBA" id="ARBA00001933"/>
    </source>
</evidence>
<accession>A0A3B0SKK5</accession>
<dbReference type="InterPro" id="IPR015424">
    <property type="entry name" value="PyrdxlP-dep_Trfase"/>
</dbReference>
<keyword evidence="8" id="KW-0663">Pyridoxal phosphate</keyword>
<reference evidence="13" key="1">
    <citation type="submission" date="2018-06" db="EMBL/GenBank/DDBJ databases">
        <authorList>
            <person name="Zhirakovskaya E."/>
        </authorList>
    </citation>
    <scope>NUCLEOTIDE SEQUENCE</scope>
</reference>
<dbReference type="InterPro" id="IPR015421">
    <property type="entry name" value="PyrdxlP-dep_Trfase_major"/>
</dbReference>
<organism evidence="13">
    <name type="scientific">hydrothermal vent metagenome</name>
    <dbReference type="NCBI Taxonomy" id="652676"/>
    <lineage>
        <taxon>unclassified sequences</taxon>
        <taxon>metagenomes</taxon>
        <taxon>ecological metagenomes</taxon>
    </lineage>
</organism>
<dbReference type="InterPro" id="IPR050087">
    <property type="entry name" value="AON_synthase_class-II"/>
</dbReference>
<evidence type="ECO:0000256" key="3">
    <source>
        <dbReference type="ARBA" id="ARBA00010008"/>
    </source>
</evidence>
<evidence type="ECO:0000259" key="12">
    <source>
        <dbReference type="Pfam" id="PF00155"/>
    </source>
</evidence>
<evidence type="ECO:0000256" key="11">
    <source>
        <dbReference type="ARBA" id="ARBA00047715"/>
    </source>
</evidence>
<evidence type="ECO:0000256" key="7">
    <source>
        <dbReference type="ARBA" id="ARBA00022756"/>
    </source>
</evidence>
<dbReference type="SUPFAM" id="SSF53383">
    <property type="entry name" value="PLP-dependent transferases"/>
    <property type="match status" value="1"/>
</dbReference>
<evidence type="ECO:0000256" key="6">
    <source>
        <dbReference type="ARBA" id="ARBA00022679"/>
    </source>
</evidence>
<evidence type="ECO:0000256" key="2">
    <source>
        <dbReference type="ARBA" id="ARBA00004746"/>
    </source>
</evidence>